<dbReference type="AlphaFoldDB" id="A0A1N6HT57"/>
<dbReference type="EMBL" id="FSRM01000001">
    <property type="protein sequence ID" value="SIO22839.1"/>
    <property type="molecule type" value="Genomic_DNA"/>
</dbReference>
<reference evidence="1 2" key="1">
    <citation type="submission" date="2016-11" db="EMBL/GenBank/DDBJ databases">
        <authorList>
            <person name="Jaros S."/>
            <person name="Januszkiewicz K."/>
            <person name="Wedrychowicz H."/>
        </authorList>
    </citation>
    <scope>NUCLEOTIDE SEQUENCE [LARGE SCALE GENOMIC DNA]</scope>
    <source>
        <strain evidence="1 2">GAS86</strain>
    </source>
</reference>
<proteinExistence type="predicted"/>
<gene>
    <name evidence="1" type="ORF">SAMN05444168_3581</name>
</gene>
<evidence type="ECO:0000313" key="2">
    <source>
        <dbReference type="Proteomes" id="UP000184693"/>
    </source>
</evidence>
<protein>
    <submittedName>
        <fullName evidence="1">Uncharacterized protein</fullName>
    </submittedName>
</protein>
<name>A0A1N6HT57_9BURK</name>
<accession>A0A1N6HT57</accession>
<organism evidence="1 2">
    <name type="scientific">Paraburkholderia phenazinium</name>
    <dbReference type="NCBI Taxonomy" id="60549"/>
    <lineage>
        <taxon>Bacteria</taxon>
        <taxon>Pseudomonadati</taxon>
        <taxon>Pseudomonadota</taxon>
        <taxon>Betaproteobacteria</taxon>
        <taxon>Burkholderiales</taxon>
        <taxon>Burkholderiaceae</taxon>
        <taxon>Paraburkholderia</taxon>
    </lineage>
</organism>
<dbReference type="Proteomes" id="UP000184693">
    <property type="component" value="Unassembled WGS sequence"/>
</dbReference>
<sequence>MRVLFVCLRKLARNPIDHGNPWIEDYRRGKPVNRTNSVDLSHQFMRYDSSAASSDCAIRHNSEFEI</sequence>
<evidence type="ECO:0000313" key="1">
    <source>
        <dbReference type="EMBL" id="SIO22839.1"/>
    </source>
</evidence>